<dbReference type="EMBL" id="LDZF01000009">
    <property type="protein sequence ID" value="KMK13964.1"/>
    <property type="molecule type" value="Genomic_DNA"/>
</dbReference>
<dbReference type="PATRIC" id="fig|61647.15.peg.5580"/>
<protein>
    <recommendedName>
        <fullName evidence="3">DUF3156 domain-containing protein</fullName>
    </recommendedName>
</protein>
<dbReference type="Proteomes" id="UP000036196">
    <property type="component" value="Unassembled WGS sequence"/>
</dbReference>
<dbReference type="STRING" id="61647.LG71_12725"/>
<dbReference type="InterPro" id="IPR021500">
    <property type="entry name" value="DUF3156"/>
</dbReference>
<dbReference type="eggNOG" id="ENOG5032T4A">
    <property type="taxonomic scope" value="Bacteria"/>
</dbReference>
<evidence type="ECO:0000313" key="1">
    <source>
        <dbReference type="EMBL" id="KMK13964.1"/>
    </source>
</evidence>
<sequence length="186" mass="20890">MPCAPCEPAPLLALVRRDLGGWPTEPTGAGQLRLRLSDTASVTLDVCRQRLFMAHIERCEFAIAGGPPLPASGRIEARQPGWFRRQPAVFRARRGDALAPLARYLNGFPSLRQTLSELDYRRFQLIVNEEGWRCTLEPWGASLVVCRLPPLRRYIRLETHQRMLLLSALSMIAAAIARFEKASADQ</sequence>
<dbReference type="Pfam" id="PF11354">
    <property type="entry name" value="DUF3156"/>
    <property type="match status" value="1"/>
</dbReference>
<accession>A0A0J5L6S3</accession>
<comment type="caution">
    <text evidence="1">The sequence shown here is derived from an EMBL/GenBank/DDBJ whole genome shotgun (WGS) entry which is preliminary data.</text>
</comment>
<evidence type="ECO:0008006" key="3">
    <source>
        <dbReference type="Google" id="ProtNLM"/>
    </source>
</evidence>
<keyword evidence="2" id="KW-1185">Reference proteome</keyword>
<dbReference type="RefSeq" id="WP_048274316.1">
    <property type="nucleotide sequence ID" value="NZ_LDZF01000009.1"/>
</dbReference>
<name>A0A0J5L6S3_PLUGE</name>
<proteinExistence type="predicted"/>
<gene>
    <name evidence="1" type="ORF">ABW06_10970</name>
</gene>
<organism evidence="1 2">
    <name type="scientific">Pluralibacter gergoviae</name>
    <name type="common">Enterobacter gergoviae</name>
    <dbReference type="NCBI Taxonomy" id="61647"/>
    <lineage>
        <taxon>Bacteria</taxon>
        <taxon>Pseudomonadati</taxon>
        <taxon>Pseudomonadota</taxon>
        <taxon>Gammaproteobacteria</taxon>
        <taxon>Enterobacterales</taxon>
        <taxon>Enterobacteriaceae</taxon>
        <taxon>Pluralibacter</taxon>
    </lineage>
</organism>
<dbReference type="AlphaFoldDB" id="A0A0J5L6S3"/>
<evidence type="ECO:0000313" key="2">
    <source>
        <dbReference type="Proteomes" id="UP000036196"/>
    </source>
</evidence>
<reference evidence="1 2" key="1">
    <citation type="submission" date="2015-05" db="EMBL/GenBank/DDBJ databases">
        <title>Genome sequences of Pluralibacter gergoviae.</title>
        <authorList>
            <person name="Greninger A.L."/>
            <person name="Miller S."/>
        </authorList>
    </citation>
    <scope>NUCLEOTIDE SEQUENCE [LARGE SCALE GENOMIC DNA]</scope>
    <source>
        <strain evidence="1 2">JS81F13</strain>
    </source>
</reference>